<dbReference type="Proteomes" id="UP000179467">
    <property type="component" value="Unassembled WGS sequence"/>
</dbReference>
<comment type="caution">
    <text evidence="1">The sequence shown here is derived from an EMBL/GenBank/DDBJ whole genome shotgun (WGS) entry which is preliminary data.</text>
</comment>
<organism evidence="1 2">
    <name type="scientific">Edaphosphingomonas haloaromaticamans</name>
    <dbReference type="NCBI Taxonomy" id="653954"/>
    <lineage>
        <taxon>Bacteria</taxon>
        <taxon>Pseudomonadati</taxon>
        <taxon>Pseudomonadota</taxon>
        <taxon>Alphaproteobacteria</taxon>
        <taxon>Sphingomonadales</taxon>
        <taxon>Rhizorhabdaceae</taxon>
        <taxon>Edaphosphingomonas</taxon>
    </lineage>
</organism>
<sequence>MIEKYLADFDFNLPLDDATGDPEIVFVRRKLAHVARSEGLDGGYYEAQELAEAFLDAAREANAQIVDEESPARLGLRDILDRGSPYQRALFDTVAELPLPDAASHLCWLTDLMKSRAEMFRPVQSARLASS</sequence>
<protein>
    <submittedName>
        <fullName evidence="1">Uncharacterized protein</fullName>
    </submittedName>
</protein>
<dbReference type="RefSeq" id="WP_070933378.1">
    <property type="nucleotide sequence ID" value="NZ_MIPT01000001.1"/>
</dbReference>
<keyword evidence="2" id="KW-1185">Reference proteome</keyword>
<reference evidence="1 2" key="1">
    <citation type="submission" date="2016-09" db="EMBL/GenBank/DDBJ databases">
        <title>Metabolic pathway, cell adaptation mechanisms and a novel monoxygenase revealed through proteogenomic-transcription analysis of a Sphingomonas haloaromaticamans strain degrading the fungicide ortho-phenylphenol.</title>
        <authorList>
            <person name="Perruchon C."/>
            <person name="Papadopoulou E.S."/>
            <person name="Rousidou C."/>
            <person name="Vasileiadis S."/>
            <person name="Tanou G."/>
            <person name="Amoutzias G."/>
            <person name="Molassiotis A."/>
            <person name="Karpouzas D.G."/>
        </authorList>
    </citation>
    <scope>NUCLEOTIDE SEQUENCE [LARGE SCALE GENOMIC DNA]</scope>
    <source>
        <strain evidence="1 2">P3</strain>
    </source>
</reference>
<evidence type="ECO:0000313" key="1">
    <source>
        <dbReference type="EMBL" id="OHT19433.1"/>
    </source>
</evidence>
<dbReference type="OrthoDB" id="7510261at2"/>
<accession>A0A1S1HDW9</accession>
<evidence type="ECO:0000313" key="2">
    <source>
        <dbReference type="Proteomes" id="UP000179467"/>
    </source>
</evidence>
<dbReference type="EMBL" id="MIPT01000001">
    <property type="protein sequence ID" value="OHT19433.1"/>
    <property type="molecule type" value="Genomic_DNA"/>
</dbReference>
<gene>
    <name evidence="1" type="ORF">BHE75_01418</name>
</gene>
<dbReference type="AlphaFoldDB" id="A0A1S1HDW9"/>
<name>A0A1S1HDW9_9SPHN</name>
<proteinExistence type="predicted"/>